<feature type="compositionally biased region" description="Low complexity" evidence="1">
    <location>
        <begin position="258"/>
        <end position="270"/>
    </location>
</feature>
<organism evidence="3">
    <name type="scientific">viral metagenome</name>
    <dbReference type="NCBI Taxonomy" id="1070528"/>
    <lineage>
        <taxon>unclassified sequences</taxon>
        <taxon>metagenomes</taxon>
        <taxon>organismal metagenomes</taxon>
    </lineage>
</organism>
<accession>A0A6C0DRT5</accession>
<dbReference type="SUPFAM" id="SSF57850">
    <property type="entry name" value="RING/U-box"/>
    <property type="match status" value="1"/>
</dbReference>
<dbReference type="InterPro" id="IPR013083">
    <property type="entry name" value="Znf_RING/FYVE/PHD"/>
</dbReference>
<dbReference type="Pfam" id="PF13639">
    <property type="entry name" value="zf-RING_2"/>
    <property type="match status" value="1"/>
</dbReference>
<evidence type="ECO:0000313" key="3">
    <source>
        <dbReference type="EMBL" id="QHT19666.1"/>
    </source>
</evidence>
<sequence>MSGNNSTNHSHQNIHIQQNFDRVLLNVYIDMYNTTLREIDRLYDNLDDIRNSIRSLEVSHRNMNLNTNTNTNRNYNNANNRNTRRMYNNDRVPLESNPNRIYLNGRYYTIEYVRPDARVETNRRQNNQRNANNILGNIFLNDIVRNFYDPVIVRPTAQEIQNATMNTTFGSIVNPINNSCPISLERFEHATDVSQIIHCGHIFNPSDLNVWFQTNVKCPVCRYDIRRYNRRGTPPQFNNLEQEEEDDVNVNENENENANENAENPLLNNSNISNIQYNENGDITFDISGNPLINFATQALTDLLRNNNTRNRTINNILDPSNNSILLFETILRRNL</sequence>
<dbReference type="Gene3D" id="3.30.40.10">
    <property type="entry name" value="Zinc/RING finger domain, C3HC4 (zinc finger)"/>
    <property type="match status" value="1"/>
</dbReference>
<feature type="compositionally biased region" description="Acidic residues" evidence="1">
    <location>
        <begin position="241"/>
        <end position="257"/>
    </location>
</feature>
<evidence type="ECO:0000259" key="2">
    <source>
        <dbReference type="Pfam" id="PF13639"/>
    </source>
</evidence>
<feature type="domain" description="RING-type" evidence="2">
    <location>
        <begin position="178"/>
        <end position="222"/>
    </location>
</feature>
<protein>
    <recommendedName>
        <fullName evidence="2">RING-type domain-containing protein</fullName>
    </recommendedName>
</protein>
<evidence type="ECO:0000256" key="1">
    <source>
        <dbReference type="SAM" id="MobiDB-lite"/>
    </source>
</evidence>
<dbReference type="AlphaFoldDB" id="A0A6C0DRT5"/>
<name>A0A6C0DRT5_9ZZZZ</name>
<feature type="region of interest" description="Disordered" evidence="1">
    <location>
        <begin position="232"/>
        <end position="270"/>
    </location>
</feature>
<proteinExistence type="predicted"/>
<reference evidence="3" key="1">
    <citation type="journal article" date="2020" name="Nature">
        <title>Giant virus diversity and host interactions through global metagenomics.</title>
        <authorList>
            <person name="Schulz F."/>
            <person name="Roux S."/>
            <person name="Paez-Espino D."/>
            <person name="Jungbluth S."/>
            <person name="Walsh D.A."/>
            <person name="Denef V.J."/>
            <person name="McMahon K.D."/>
            <person name="Konstantinidis K.T."/>
            <person name="Eloe-Fadrosh E.A."/>
            <person name="Kyrpides N.C."/>
            <person name="Woyke T."/>
        </authorList>
    </citation>
    <scope>NUCLEOTIDE SEQUENCE</scope>
    <source>
        <strain evidence="3">GVMAG-M-3300023174-5</strain>
    </source>
</reference>
<dbReference type="InterPro" id="IPR001841">
    <property type="entry name" value="Znf_RING"/>
</dbReference>
<dbReference type="EMBL" id="MN739668">
    <property type="protein sequence ID" value="QHT19666.1"/>
    <property type="molecule type" value="Genomic_DNA"/>
</dbReference>